<dbReference type="InterPro" id="IPR032350">
    <property type="entry name" value="Nbr1_FW"/>
</dbReference>
<sequence>MKKTRKSSLKSRTRLKSRKIRQFGGESWIEYIRGIVHSFLEFFRSIGIKISKKEEKEIAEDVLTQIPPKSENVNEIKEKVAEAVDTIIGSSIDALKSTGTTPKNVERDTKGYTVDHYDQHEFTKQYGNFDSIFVRDVTFPDGSKIEKNQHFKKTWLIKNTGIDWPEGIVLENTGIEVHVLKNTGVVVRKSISLKETKMEFKVPSVESGETVEISADLVAPNKIGEYIYYFRLKNAEGKNFGPRLWAHINVVDEH</sequence>
<dbReference type="Gene3D" id="2.60.40.10">
    <property type="entry name" value="Immunoglobulins"/>
    <property type="match status" value="1"/>
</dbReference>
<evidence type="ECO:0000313" key="2">
    <source>
        <dbReference type="EMBL" id="QHT83408.1"/>
    </source>
</evidence>
<reference evidence="2" key="1">
    <citation type="journal article" date="2020" name="Nature">
        <title>Giant virus diversity and host interactions through global metagenomics.</title>
        <authorList>
            <person name="Schulz F."/>
            <person name="Roux S."/>
            <person name="Paez-Espino D."/>
            <person name="Jungbluth S."/>
            <person name="Walsh D.A."/>
            <person name="Denef V.J."/>
            <person name="McMahon K.D."/>
            <person name="Konstantinidis K.T."/>
            <person name="Eloe-Fadrosh E.A."/>
            <person name="Kyrpides N.C."/>
            <person name="Woyke T."/>
        </authorList>
    </citation>
    <scope>NUCLEOTIDE SEQUENCE</scope>
    <source>
        <strain evidence="2">GVMAG-M-3300023184-167</strain>
    </source>
</reference>
<feature type="domain" description="Nbr1 FW" evidence="1">
    <location>
        <begin position="138"/>
        <end position="250"/>
    </location>
</feature>
<dbReference type="InterPro" id="IPR013783">
    <property type="entry name" value="Ig-like_fold"/>
</dbReference>
<dbReference type="PANTHER" id="PTHR20930">
    <property type="entry name" value="OVARIAN CARCINOMA ANTIGEN CA125-RELATED"/>
    <property type="match status" value="1"/>
</dbReference>
<accession>A0A6C0HRR7</accession>
<dbReference type="CDD" id="cd14947">
    <property type="entry name" value="NBR1_like"/>
    <property type="match status" value="1"/>
</dbReference>
<dbReference type="Pfam" id="PF16158">
    <property type="entry name" value="N_BRCA1_IG"/>
    <property type="match status" value="1"/>
</dbReference>
<dbReference type="EMBL" id="MN740008">
    <property type="protein sequence ID" value="QHT83408.1"/>
    <property type="molecule type" value="Genomic_DNA"/>
</dbReference>
<name>A0A6C0HRR7_9ZZZZ</name>
<dbReference type="AlphaFoldDB" id="A0A6C0HRR7"/>
<organism evidence="2">
    <name type="scientific">viral metagenome</name>
    <dbReference type="NCBI Taxonomy" id="1070528"/>
    <lineage>
        <taxon>unclassified sequences</taxon>
        <taxon>metagenomes</taxon>
        <taxon>organismal metagenomes</taxon>
    </lineage>
</organism>
<protein>
    <recommendedName>
        <fullName evidence="1">Nbr1 FW domain-containing protein</fullName>
    </recommendedName>
</protein>
<evidence type="ECO:0000259" key="1">
    <source>
        <dbReference type="Pfam" id="PF16158"/>
    </source>
</evidence>
<proteinExistence type="predicted"/>
<dbReference type="PANTHER" id="PTHR20930:SF0">
    <property type="entry name" value="PROTEIN ILRUN"/>
    <property type="match status" value="1"/>
</dbReference>